<sequence length="261" mass="29685">MSVRIDYGKLNNIATNINSRNRDCKDAGYANYGILQAVGNFIERVSSIKEAEIAMVASSLNRWARTKNWINRNVLKPGDIVMVDLGLNYSPELAYEHPAIVLEEFSNMIMIVPTTSNTNDIANAYHPISNPNGNWYNRKVDATDGFSKECAIVLNNLKIVAKSRAHCVGRLTCSLTDPNGLFREIRTTLIKNCFSREYVIYNGLKMDKEAADKEIEKKNKRIQELEEELRLLTDVEYVKNNKKTVIKVDDLNEKETDEMAE</sequence>
<reference evidence="2" key="1">
    <citation type="submission" date="2019-04" db="EMBL/GenBank/DDBJ databases">
        <title>Evolution of Biomass-Degrading Anaerobic Consortia Revealed by Metagenomics.</title>
        <authorList>
            <person name="Peng X."/>
        </authorList>
    </citation>
    <scope>NUCLEOTIDE SEQUENCE</scope>
    <source>
        <strain evidence="2">SIG311</strain>
    </source>
</reference>
<dbReference type="SUPFAM" id="SSF50118">
    <property type="entry name" value="Cell growth inhibitor/plasmid maintenance toxic component"/>
    <property type="match status" value="1"/>
</dbReference>
<dbReference type="AlphaFoldDB" id="A0A927UEB1"/>
<feature type="coiled-coil region" evidence="1">
    <location>
        <begin position="201"/>
        <end position="235"/>
    </location>
</feature>
<proteinExistence type="predicted"/>
<accession>A0A927UEB1</accession>
<dbReference type="Proteomes" id="UP000766246">
    <property type="component" value="Unassembled WGS sequence"/>
</dbReference>
<evidence type="ECO:0000313" key="2">
    <source>
        <dbReference type="EMBL" id="MBE5920543.1"/>
    </source>
</evidence>
<organism evidence="2 3">
    <name type="scientific">Pseudobutyrivibrio ruminis</name>
    <dbReference type="NCBI Taxonomy" id="46206"/>
    <lineage>
        <taxon>Bacteria</taxon>
        <taxon>Bacillati</taxon>
        <taxon>Bacillota</taxon>
        <taxon>Clostridia</taxon>
        <taxon>Lachnospirales</taxon>
        <taxon>Lachnospiraceae</taxon>
        <taxon>Pseudobutyrivibrio</taxon>
    </lineage>
</organism>
<name>A0A927UEB1_9FIRM</name>
<dbReference type="EMBL" id="SVER01000037">
    <property type="protein sequence ID" value="MBE5920543.1"/>
    <property type="molecule type" value="Genomic_DNA"/>
</dbReference>
<keyword evidence="1" id="KW-0175">Coiled coil</keyword>
<gene>
    <name evidence="2" type="ORF">E7272_11975</name>
</gene>
<comment type="caution">
    <text evidence="2">The sequence shown here is derived from an EMBL/GenBank/DDBJ whole genome shotgun (WGS) entry which is preliminary data.</text>
</comment>
<dbReference type="InterPro" id="IPR011067">
    <property type="entry name" value="Plasmid_toxin/cell-grow_inhib"/>
</dbReference>
<evidence type="ECO:0000313" key="3">
    <source>
        <dbReference type="Proteomes" id="UP000766246"/>
    </source>
</evidence>
<evidence type="ECO:0000256" key="1">
    <source>
        <dbReference type="SAM" id="Coils"/>
    </source>
</evidence>
<protein>
    <submittedName>
        <fullName evidence="2">Type II toxin-antitoxin system PemK/MazF family toxin</fullName>
    </submittedName>
</protein>
<dbReference type="Gene3D" id="2.30.30.110">
    <property type="match status" value="1"/>
</dbReference>